<comment type="caution">
    <text evidence="1">The sequence shown here is derived from an EMBL/GenBank/DDBJ whole genome shotgun (WGS) entry which is preliminary data.</text>
</comment>
<name>A0A1Y2GQ37_9FUNG</name>
<accession>A0A1Y2GQ37</accession>
<dbReference type="GO" id="GO:0004525">
    <property type="term" value="F:ribonuclease III activity"/>
    <property type="evidence" value="ECO:0007669"/>
    <property type="project" value="InterPro"/>
</dbReference>
<evidence type="ECO:0000313" key="2">
    <source>
        <dbReference type="Proteomes" id="UP000193648"/>
    </source>
</evidence>
<organism evidence="1 2">
    <name type="scientific">Lobosporangium transversale</name>
    <dbReference type="NCBI Taxonomy" id="64571"/>
    <lineage>
        <taxon>Eukaryota</taxon>
        <taxon>Fungi</taxon>
        <taxon>Fungi incertae sedis</taxon>
        <taxon>Mucoromycota</taxon>
        <taxon>Mortierellomycotina</taxon>
        <taxon>Mortierellomycetes</taxon>
        <taxon>Mortierellales</taxon>
        <taxon>Mortierellaceae</taxon>
        <taxon>Lobosporangium</taxon>
    </lineage>
</organism>
<keyword evidence="2" id="KW-1185">Reference proteome</keyword>
<dbReference type="GO" id="GO:0006396">
    <property type="term" value="P:RNA processing"/>
    <property type="evidence" value="ECO:0007669"/>
    <property type="project" value="InterPro"/>
</dbReference>
<proteinExistence type="predicted"/>
<dbReference type="AlphaFoldDB" id="A0A1Y2GQ37"/>
<dbReference type="EMBL" id="MCFF01000015">
    <property type="protein sequence ID" value="ORZ18391.1"/>
    <property type="molecule type" value="Genomic_DNA"/>
</dbReference>
<gene>
    <name evidence="1" type="ORF">BCR41DRAFT_395627</name>
</gene>
<sequence length="138" mass="15327">MVTSTKPRVSPSEPFRDKDIEEVKSVTMCSFRGKAFLKHALPLKSLQFGRLEYLGDGMPDLSAAMHLRQNLNGTGWNMQSLSNASNSFFGQVVYALGLCKCVWSGIDALMTLNNIEYLKHLGFTNVLNTLISDNQPPN</sequence>
<evidence type="ECO:0000313" key="1">
    <source>
        <dbReference type="EMBL" id="ORZ18391.1"/>
    </source>
</evidence>
<dbReference type="Proteomes" id="UP000193648">
    <property type="component" value="Unassembled WGS sequence"/>
</dbReference>
<dbReference type="InterPro" id="IPR036389">
    <property type="entry name" value="RNase_III_sf"/>
</dbReference>
<dbReference type="SUPFAM" id="SSF69065">
    <property type="entry name" value="RNase III domain-like"/>
    <property type="match status" value="1"/>
</dbReference>
<dbReference type="GeneID" id="33570585"/>
<evidence type="ECO:0008006" key="3">
    <source>
        <dbReference type="Google" id="ProtNLM"/>
    </source>
</evidence>
<dbReference type="InParanoid" id="A0A1Y2GQ37"/>
<protein>
    <recommendedName>
        <fullName evidence="3">RNase III domain-containing protein</fullName>
    </recommendedName>
</protein>
<dbReference type="RefSeq" id="XP_021882186.1">
    <property type="nucleotide sequence ID" value="XM_022028742.1"/>
</dbReference>
<reference evidence="1 2" key="1">
    <citation type="submission" date="2016-07" db="EMBL/GenBank/DDBJ databases">
        <title>Pervasive Adenine N6-methylation of Active Genes in Fungi.</title>
        <authorList>
            <consortium name="DOE Joint Genome Institute"/>
            <person name="Mondo S.J."/>
            <person name="Dannebaum R.O."/>
            <person name="Kuo R.C."/>
            <person name="Labutti K."/>
            <person name="Haridas S."/>
            <person name="Kuo A."/>
            <person name="Salamov A."/>
            <person name="Ahrendt S.R."/>
            <person name="Lipzen A."/>
            <person name="Sullivan W."/>
            <person name="Andreopoulos W.B."/>
            <person name="Clum A."/>
            <person name="Lindquist E."/>
            <person name="Daum C."/>
            <person name="Ramamoorthy G.K."/>
            <person name="Gryganskyi A."/>
            <person name="Culley D."/>
            <person name="Magnuson J.K."/>
            <person name="James T.Y."/>
            <person name="O'Malley M.A."/>
            <person name="Stajich J.E."/>
            <person name="Spatafora J.W."/>
            <person name="Visel A."/>
            <person name="Grigoriev I.V."/>
        </authorList>
    </citation>
    <scope>NUCLEOTIDE SEQUENCE [LARGE SCALE GENOMIC DNA]</scope>
    <source>
        <strain evidence="1 2">NRRL 3116</strain>
    </source>
</reference>